<organism evidence="2 3">
    <name type="scientific">Penicillium coprophilum</name>
    <dbReference type="NCBI Taxonomy" id="36646"/>
    <lineage>
        <taxon>Eukaryota</taxon>
        <taxon>Fungi</taxon>
        <taxon>Dikarya</taxon>
        <taxon>Ascomycota</taxon>
        <taxon>Pezizomycotina</taxon>
        <taxon>Eurotiomycetes</taxon>
        <taxon>Eurotiomycetidae</taxon>
        <taxon>Eurotiales</taxon>
        <taxon>Aspergillaceae</taxon>
        <taxon>Penicillium</taxon>
    </lineage>
</organism>
<dbReference type="InterPro" id="IPR011333">
    <property type="entry name" value="SKP1/BTB/POZ_sf"/>
</dbReference>
<dbReference type="AlphaFoldDB" id="A0A1V6V7Q7"/>
<accession>A0A1V6V7Q7</accession>
<proteinExistence type="predicted"/>
<dbReference type="Proteomes" id="UP000191500">
    <property type="component" value="Unassembled WGS sequence"/>
</dbReference>
<evidence type="ECO:0000313" key="2">
    <source>
        <dbReference type="EMBL" id="OQE46676.1"/>
    </source>
</evidence>
<dbReference type="SUPFAM" id="SSF54695">
    <property type="entry name" value="POZ domain"/>
    <property type="match status" value="1"/>
</dbReference>
<keyword evidence="3" id="KW-1185">Reference proteome</keyword>
<dbReference type="PANTHER" id="PTHR47843">
    <property type="entry name" value="BTB DOMAIN-CONTAINING PROTEIN-RELATED"/>
    <property type="match status" value="1"/>
</dbReference>
<comment type="caution">
    <text evidence="2">The sequence shown here is derived from an EMBL/GenBank/DDBJ whole genome shotgun (WGS) entry which is preliminary data.</text>
</comment>
<dbReference type="PROSITE" id="PS50097">
    <property type="entry name" value="BTB"/>
    <property type="match status" value="1"/>
</dbReference>
<sequence length="269" mass="30580">MNSHLVKADLSGGIVKIDVGETNTPFDVHMELLCNCSPYFDNLFQRRFDQPLTEQVISFPDDDPQIFAQVILWMYRGNDSLDLVADEKLGFLVRLWILAGNFEMIDLQNQVMLVCKKRVDESLGILGVDTINYIYSHTLPQSPMRLLAVDVWVQRSTTKGFGTRQEEVPRPFLEDLCHGFIKEREKSDLPPTLLKLSDHRYLIDFLPLEDRGGKVLRPTGAVEIKQTATEAEMETRKIKIPCSRTKAKSVMENTGVGVDGQRDMFGKSD</sequence>
<dbReference type="PANTHER" id="PTHR47843:SF3">
    <property type="entry name" value="BTB DOMAIN-CONTAINING PROTEIN"/>
    <property type="match status" value="1"/>
</dbReference>
<dbReference type="EMBL" id="MDDG01000001">
    <property type="protein sequence ID" value="OQE46676.1"/>
    <property type="molecule type" value="Genomic_DNA"/>
</dbReference>
<feature type="domain" description="BTB" evidence="1">
    <location>
        <begin position="15"/>
        <end position="83"/>
    </location>
</feature>
<dbReference type="CDD" id="cd18186">
    <property type="entry name" value="BTB_POZ_ZBTB_KLHL-like"/>
    <property type="match status" value="1"/>
</dbReference>
<protein>
    <recommendedName>
        <fullName evidence="1">BTB domain-containing protein</fullName>
    </recommendedName>
</protein>
<dbReference type="InterPro" id="IPR000210">
    <property type="entry name" value="BTB/POZ_dom"/>
</dbReference>
<reference evidence="3" key="1">
    <citation type="journal article" date="2017" name="Nat. Microbiol.">
        <title>Global analysis of biosynthetic gene clusters reveals vast potential of secondary metabolite production in Penicillium species.</title>
        <authorList>
            <person name="Nielsen J.C."/>
            <person name="Grijseels S."/>
            <person name="Prigent S."/>
            <person name="Ji B."/>
            <person name="Dainat J."/>
            <person name="Nielsen K.F."/>
            <person name="Frisvad J.C."/>
            <person name="Workman M."/>
            <person name="Nielsen J."/>
        </authorList>
    </citation>
    <scope>NUCLEOTIDE SEQUENCE [LARGE SCALE GENOMIC DNA]</scope>
    <source>
        <strain evidence="3">IBT 31321</strain>
    </source>
</reference>
<dbReference type="Pfam" id="PF00651">
    <property type="entry name" value="BTB"/>
    <property type="match status" value="1"/>
</dbReference>
<gene>
    <name evidence="2" type="ORF">PENCOP_c001G00955</name>
</gene>
<evidence type="ECO:0000313" key="3">
    <source>
        <dbReference type="Proteomes" id="UP000191500"/>
    </source>
</evidence>
<dbReference type="SMART" id="SM00225">
    <property type="entry name" value="BTB"/>
    <property type="match status" value="1"/>
</dbReference>
<evidence type="ECO:0000259" key="1">
    <source>
        <dbReference type="PROSITE" id="PS50097"/>
    </source>
</evidence>
<name>A0A1V6V7Q7_9EURO</name>
<dbReference type="Gene3D" id="3.30.710.10">
    <property type="entry name" value="Potassium Channel Kv1.1, Chain A"/>
    <property type="match status" value="1"/>
</dbReference>